<dbReference type="STRING" id="33888.A6122_2770"/>
<dbReference type="OrthoDB" id="3180855at2"/>
<accession>A0A160KVX4</accession>
<dbReference type="KEGG" id="rtn:A6122_2770"/>
<protein>
    <submittedName>
        <fullName evidence="1">Uncharacterized protein</fullName>
    </submittedName>
</protein>
<name>A0A160KVX4_9MICO</name>
<dbReference type="Pfam" id="PF08282">
    <property type="entry name" value="Hydrolase_3"/>
    <property type="match status" value="1"/>
</dbReference>
<dbReference type="GO" id="GO:0016791">
    <property type="term" value="F:phosphatase activity"/>
    <property type="evidence" value="ECO:0007669"/>
    <property type="project" value="TreeGrafter"/>
</dbReference>
<dbReference type="PATRIC" id="fig|33888.3.peg.3110"/>
<dbReference type="GO" id="GO:0005829">
    <property type="term" value="C:cytosol"/>
    <property type="evidence" value="ECO:0007669"/>
    <property type="project" value="TreeGrafter"/>
</dbReference>
<gene>
    <name evidence="1" type="ORF">A6122_2770</name>
</gene>
<dbReference type="Gene3D" id="3.30.1240.10">
    <property type="match status" value="1"/>
</dbReference>
<sequence>MSPAAPPLIVCDVDGTLLGSDGRVSPRTTDAIQRAVAAGCRVLFATGRPPWWLDPITDAGFSGVAVCTNGSIVFDLDARAVIASTPFKTDVLVSIIGRLAAADPSASLAVHRVGAGAECGRVDDHDLGLWSDADFSVCSRAELVSEPVVKVLVRSHLDVGSLVDVVSDAAAGAAEVSVSSDFGLVELMAAGVDKAAAVHALASSWGIDARTAVAFGDMPNDLGLFSWAGHPVAMGNAHDDVRAAAMEITTGNDDEGVARVVERWFPLGA</sequence>
<keyword evidence="2" id="KW-1185">Reference proteome</keyword>
<evidence type="ECO:0000313" key="2">
    <source>
        <dbReference type="Proteomes" id="UP000077071"/>
    </source>
</evidence>
<dbReference type="PANTHER" id="PTHR10000">
    <property type="entry name" value="PHOSPHOSERINE PHOSPHATASE"/>
    <property type="match status" value="1"/>
</dbReference>
<dbReference type="Gene3D" id="3.40.50.1000">
    <property type="entry name" value="HAD superfamily/HAD-like"/>
    <property type="match status" value="1"/>
</dbReference>
<dbReference type="GO" id="GO:0000287">
    <property type="term" value="F:magnesium ion binding"/>
    <property type="evidence" value="ECO:0007669"/>
    <property type="project" value="TreeGrafter"/>
</dbReference>
<dbReference type="RefSeq" id="WP_068256348.1">
    <property type="nucleotide sequence ID" value="NZ_CP015515.1"/>
</dbReference>
<dbReference type="EMBL" id="CP015515">
    <property type="protein sequence ID" value="AND17879.1"/>
    <property type="molecule type" value="Genomic_DNA"/>
</dbReference>
<dbReference type="Proteomes" id="UP000077071">
    <property type="component" value="Chromosome"/>
</dbReference>
<reference evidence="1 2" key="1">
    <citation type="submission" date="2016-05" db="EMBL/GenBank/DDBJ databases">
        <title>Complete genome sequence of Rathayibacter tritici NCPPB 1953.</title>
        <authorList>
            <person name="Park J."/>
            <person name="Lee H.-H."/>
            <person name="Lee S.-W."/>
            <person name="Seo Y.-S."/>
        </authorList>
    </citation>
    <scope>NUCLEOTIDE SEQUENCE [LARGE SCALE GENOMIC DNA]</scope>
    <source>
        <strain evidence="1 2">NCPPB 1953</strain>
    </source>
</reference>
<dbReference type="SUPFAM" id="SSF56784">
    <property type="entry name" value="HAD-like"/>
    <property type="match status" value="1"/>
</dbReference>
<evidence type="ECO:0000313" key="1">
    <source>
        <dbReference type="EMBL" id="AND17879.1"/>
    </source>
</evidence>
<dbReference type="InterPro" id="IPR036412">
    <property type="entry name" value="HAD-like_sf"/>
</dbReference>
<dbReference type="InterPro" id="IPR023214">
    <property type="entry name" value="HAD_sf"/>
</dbReference>
<dbReference type="AlphaFoldDB" id="A0A160KVX4"/>
<organism evidence="1 2">
    <name type="scientific">Rathayibacter tritici</name>
    <dbReference type="NCBI Taxonomy" id="33888"/>
    <lineage>
        <taxon>Bacteria</taxon>
        <taxon>Bacillati</taxon>
        <taxon>Actinomycetota</taxon>
        <taxon>Actinomycetes</taxon>
        <taxon>Micrococcales</taxon>
        <taxon>Microbacteriaceae</taxon>
        <taxon>Rathayibacter</taxon>
    </lineage>
</organism>
<proteinExistence type="predicted"/>
<dbReference type="PANTHER" id="PTHR10000:SF8">
    <property type="entry name" value="HAD SUPERFAMILY HYDROLASE-LIKE, TYPE 3"/>
    <property type="match status" value="1"/>
</dbReference>